<sequence>MRLTKTNWQHRCYIHICLPMRREERFAAILPRHNDRAAPSTRNQKRKHTTEVSPPPPPV</sequence>
<protein>
    <submittedName>
        <fullName evidence="2">Uncharacterized protein</fullName>
    </submittedName>
</protein>
<proteinExistence type="predicted"/>
<reference evidence="3" key="2">
    <citation type="submission" date="2015-01" db="EMBL/GenBank/DDBJ databases">
        <title>Evolutionary Origins and Diversification of the Mycorrhizal Mutualists.</title>
        <authorList>
            <consortium name="DOE Joint Genome Institute"/>
            <consortium name="Mycorrhizal Genomics Consortium"/>
            <person name="Kohler A."/>
            <person name="Kuo A."/>
            <person name="Nagy L.G."/>
            <person name="Floudas D."/>
            <person name="Copeland A."/>
            <person name="Barry K.W."/>
            <person name="Cichocki N."/>
            <person name="Veneault-Fourrey C."/>
            <person name="LaButti K."/>
            <person name="Lindquist E.A."/>
            <person name="Lipzen A."/>
            <person name="Lundell T."/>
            <person name="Morin E."/>
            <person name="Murat C."/>
            <person name="Riley R."/>
            <person name="Ohm R."/>
            <person name="Sun H."/>
            <person name="Tunlid A."/>
            <person name="Henrissat B."/>
            <person name="Grigoriev I.V."/>
            <person name="Hibbett D.S."/>
            <person name="Martin F."/>
        </authorList>
    </citation>
    <scope>NUCLEOTIDE SEQUENCE [LARGE SCALE GENOMIC DNA]</scope>
    <source>
        <strain evidence="3">Marx 270</strain>
    </source>
</reference>
<evidence type="ECO:0000313" key="3">
    <source>
        <dbReference type="Proteomes" id="UP000054217"/>
    </source>
</evidence>
<gene>
    <name evidence="2" type="ORF">M404DRAFT_991421</name>
</gene>
<evidence type="ECO:0000313" key="2">
    <source>
        <dbReference type="EMBL" id="KIO14665.1"/>
    </source>
</evidence>
<reference evidence="2 3" key="1">
    <citation type="submission" date="2014-04" db="EMBL/GenBank/DDBJ databases">
        <authorList>
            <consortium name="DOE Joint Genome Institute"/>
            <person name="Kuo A."/>
            <person name="Kohler A."/>
            <person name="Costa M.D."/>
            <person name="Nagy L.G."/>
            <person name="Floudas D."/>
            <person name="Copeland A."/>
            <person name="Barry K.W."/>
            <person name="Cichocki N."/>
            <person name="Veneault-Fourrey C."/>
            <person name="LaButti K."/>
            <person name="Lindquist E.A."/>
            <person name="Lipzen A."/>
            <person name="Lundell T."/>
            <person name="Morin E."/>
            <person name="Murat C."/>
            <person name="Sun H."/>
            <person name="Tunlid A."/>
            <person name="Henrissat B."/>
            <person name="Grigoriev I.V."/>
            <person name="Hibbett D.S."/>
            <person name="Martin F."/>
            <person name="Nordberg H.P."/>
            <person name="Cantor M.N."/>
            <person name="Hua S.X."/>
        </authorList>
    </citation>
    <scope>NUCLEOTIDE SEQUENCE [LARGE SCALE GENOMIC DNA]</scope>
    <source>
        <strain evidence="2 3">Marx 270</strain>
    </source>
</reference>
<dbReference type="HOGENOM" id="CLU_2961781_0_0_1"/>
<evidence type="ECO:0000256" key="1">
    <source>
        <dbReference type="SAM" id="MobiDB-lite"/>
    </source>
</evidence>
<name>A0A0C3PKB9_PISTI</name>
<dbReference type="EMBL" id="KN831944">
    <property type="protein sequence ID" value="KIO14665.1"/>
    <property type="molecule type" value="Genomic_DNA"/>
</dbReference>
<organism evidence="2 3">
    <name type="scientific">Pisolithus tinctorius Marx 270</name>
    <dbReference type="NCBI Taxonomy" id="870435"/>
    <lineage>
        <taxon>Eukaryota</taxon>
        <taxon>Fungi</taxon>
        <taxon>Dikarya</taxon>
        <taxon>Basidiomycota</taxon>
        <taxon>Agaricomycotina</taxon>
        <taxon>Agaricomycetes</taxon>
        <taxon>Agaricomycetidae</taxon>
        <taxon>Boletales</taxon>
        <taxon>Sclerodermatineae</taxon>
        <taxon>Pisolithaceae</taxon>
        <taxon>Pisolithus</taxon>
    </lineage>
</organism>
<keyword evidence="3" id="KW-1185">Reference proteome</keyword>
<dbReference type="AlphaFoldDB" id="A0A0C3PKB9"/>
<feature type="region of interest" description="Disordered" evidence="1">
    <location>
        <begin position="31"/>
        <end position="59"/>
    </location>
</feature>
<accession>A0A0C3PKB9</accession>
<dbReference type="Proteomes" id="UP000054217">
    <property type="component" value="Unassembled WGS sequence"/>
</dbReference>